<gene>
    <name evidence="2" type="ORF">J2S02_000615</name>
</gene>
<sequence>MLENLKQHYKDAMTLDNNVTDTNYEWFRTDLGQTFGILKTALTEKERDLLITLFQQVTPTFEDTYTTNERKWYNYLFQAEQNQAPLPTNQATVRFYYFYLKRPIDDKQNFEEAIKGIINSELIIWLSYSNGIIIEEKPSITVDVEMIKDLCGTLTTDLYVETYLYVGQLQKNDAALKEKFTLEQKCFQSLYRSAIQEKALTFYEALPLLIMQSPTSIQKDILSNQLIEALNEQETLQTIEAFLQANLNASSTAKRLFIHRNSFQYRLEKLLEKTGLDIRTFSNAAFIFLAIILVRHQRD</sequence>
<dbReference type="PANTHER" id="PTHR33744:SF15">
    <property type="entry name" value="CARBOHYDRATE DIACID REGULATOR"/>
    <property type="match status" value="1"/>
</dbReference>
<dbReference type="RefSeq" id="WP_174881531.1">
    <property type="nucleotide sequence ID" value="NZ_CADEPK010000366.1"/>
</dbReference>
<dbReference type="InterPro" id="IPR051448">
    <property type="entry name" value="CdaR-like_regulators"/>
</dbReference>
<dbReference type="InterPro" id="IPR025736">
    <property type="entry name" value="PucR_C-HTH_dom"/>
</dbReference>
<dbReference type="InterPro" id="IPR042070">
    <property type="entry name" value="PucR_C-HTH_sf"/>
</dbReference>
<proteinExistence type="predicted"/>
<keyword evidence="3" id="KW-1185">Reference proteome</keyword>
<dbReference type="EMBL" id="JAUSTZ010000001">
    <property type="protein sequence ID" value="MDQ0224293.1"/>
    <property type="molecule type" value="Genomic_DNA"/>
</dbReference>
<name>A0ABT9YWC5_9BACI</name>
<comment type="caution">
    <text evidence="2">The sequence shown here is derived from an EMBL/GenBank/DDBJ whole genome shotgun (WGS) entry which is preliminary data.</text>
</comment>
<dbReference type="SUPFAM" id="SSF46689">
    <property type="entry name" value="Homeodomain-like"/>
    <property type="match status" value="1"/>
</dbReference>
<evidence type="ECO:0000259" key="1">
    <source>
        <dbReference type="Pfam" id="PF13556"/>
    </source>
</evidence>
<evidence type="ECO:0000313" key="3">
    <source>
        <dbReference type="Proteomes" id="UP001232245"/>
    </source>
</evidence>
<dbReference type="InterPro" id="IPR009057">
    <property type="entry name" value="Homeodomain-like_sf"/>
</dbReference>
<dbReference type="PANTHER" id="PTHR33744">
    <property type="entry name" value="CARBOHYDRATE DIACID REGULATOR"/>
    <property type="match status" value="1"/>
</dbReference>
<feature type="domain" description="PucR C-terminal helix-turn-helix" evidence="1">
    <location>
        <begin position="236"/>
        <end position="291"/>
    </location>
</feature>
<dbReference type="Proteomes" id="UP001232245">
    <property type="component" value="Unassembled WGS sequence"/>
</dbReference>
<dbReference type="Gene3D" id="1.10.10.2840">
    <property type="entry name" value="PucR C-terminal helix-turn-helix domain"/>
    <property type="match status" value="1"/>
</dbReference>
<dbReference type="Pfam" id="PF13556">
    <property type="entry name" value="HTH_30"/>
    <property type="match status" value="1"/>
</dbReference>
<reference evidence="2 3" key="1">
    <citation type="submission" date="2023-07" db="EMBL/GenBank/DDBJ databases">
        <title>Genomic Encyclopedia of Type Strains, Phase IV (KMG-IV): sequencing the most valuable type-strain genomes for metagenomic binning, comparative biology and taxonomic classification.</title>
        <authorList>
            <person name="Goeker M."/>
        </authorList>
    </citation>
    <scope>NUCLEOTIDE SEQUENCE [LARGE SCALE GENOMIC DNA]</scope>
    <source>
        <strain evidence="2 3">DSM 17723</strain>
    </source>
</reference>
<evidence type="ECO:0000313" key="2">
    <source>
        <dbReference type="EMBL" id="MDQ0224293.1"/>
    </source>
</evidence>
<organism evidence="2 3">
    <name type="scientific">Metabacillus niabensis</name>
    <dbReference type="NCBI Taxonomy" id="324854"/>
    <lineage>
        <taxon>Bacteria</taxon>
        <taxon>Bacillati</taxon>
        <taxon>Bacillota</taxon>
        <taxon>Bacilli</taxon>
        <taxon>Bacillales</taxon>
        <taxon>Bacillaceae</taxon>
        <taxon>Metabacillus</taxon>
    </lineage>
</organism>
<protein>
    <recommendedName>
        <fullName evidence="1">PucR C-terminal helix-turn-helix domain-containing protein</fullName>
    </recommendedName>
</protein>
<accession>A0ABT9YWC5</accession>